<proteinExistence type="predicted"/>
<evidence type="ECO:0000256" key="2">
    <source>
        <dbReference type="SAM" id="MobiDB-lite"/>
    </source>
</evidence>
<evidence type="ECO:0000259" key="3">
    <source>
        <dbReference type="PROSITE" id="PS51272"/>
    </source>
</evidence>
<name>A0A6I3SIY1_HELMO</name>
<evidence type="ECO:0000256" key="1">
    <source>
        <dbReference type="ARBA" id="ARBA00022737"/>
    </source>
</evidence>
<dbReference type="RefSeq" id="WP_155475804.1">
    <property type="nucleotide sequence ID" value="NZ_WNKU01000005.1"/>
</dbReference>
<protein>
    <recommendedName>
        <fullName evidence="3">SLH domain-containing protein</fullName>
    </recommendedName>
</protein>
<reference evidence="4 5" key="1">
    <citation type="submission" date="2019-11" db="EMBL/GenBank/DDBJ databases">
        <title>Whole-genome sequence of a the green, strictly anaerobic photosynthetic bacterium Heliobacillus mobilis DSM 6151.</title>
        <authorList>
            <person name="Kyndt J.A."/>
            <person name="Meyer T.E."/>
        </authorList>
    </citation>
    <scope>NUCLEOTIDE SEQUENCE [LARGE SCALE GENOMIC DNA]</scope>
    <source>
        <strain evidence="4 5">DSM 6151</strain>
    </source>
</reference>
<comment type="caution">
    <text evidence="4">The sequence shown here is derived from an EMBL/GenBank/DDBJ whole genome shotgun (WGS) entry which is preliminary data.</text>
</comment>
<feature type="compositionally biased region" description="Low complexity" evidence="2">
    <location>
        <begin position="92"/>
        <end position="157"/>
    </location>
</feature>
<keyword evidence="5" id="KW-1185">Reference proteome</keyword>
<keyword evidence="1" id="KW-0677">Repeat</keyword>
<accession>A0A6I3SIY1</accession>
<feature type="region of interest" description="Disordered" evidence="2">
    <location>
        <begin position="91"/>
        <end position="184"/>
    </location>
</feature>
<dbReference type="AlphaFoldDB" id="A0A6I3SIY1"/>
<dbReference type="Proteomes" id="UP000430670">
    <property type="component" value="Unassembled WGS sequence"/>
</dbReference>
<feature type="domain" description="SLH" evidence="3">
    <location>
        <begin position="31"/>
        <end position="94"/>
    </location>
</feature>
<feature type="compositionally biased region" description="Polar residues" evidence="2">
    <location>
        <begin position="159"/>
        <end position="184"/>
    </location>
</feature>
<dbReference type="PROSITE" id="PS51272">
    <property type="entry name" value="SLH"/>
    <property type="match status" value="1"/>
</dbReference>
<evidence type="ECO:0000313" key="5">
    <source>
        <dbReference type="Proteomes" id="UP000430670"/>
    </source>
</evidence>
<gene>
    <name evidence="4" type="ORF">GJ688_06930</name>
</gene>
<organism evidence="4 5">
    <name type="scientific">Heliobacterium mobile</name>
    <name type="common">Heliobacillus mobilis</name>
    <dbReference type="NCBI Taxonomy" id="28064"/>
    <lineage>
        <taxon>Bacteria</taxon>
        <taxon>Bacillati</taxon>
        <taxon>Bacillota</taxon>
        <taxon>Clostridia</taxon>
        <taxon>Eubacteriales</taxon>
        <taxon>Heliobacteriaceae</taxon>
        <taxon>Heliobacterium</taxon>
    </lineage>
</organism>
<sequence length="184" mass="19054">MGKFNKELIKGMIAGATLATIITSGISIAIASSAYSDVPSGKWYTDAVMWAKHEGIMKGVSEDKFAPDEYMTRAQFAQAMKNLLEQGYLVKPSSTTNPTTPTQDTTHNTTPSTNTEENANNTTPSTPAEGTTGNVTPTTPEEGTTGNATPTAPAGGASDNATTTPSVTPEQGNSNETTTTSAQG</sequence>
<dbReference type="EMBL" id="WNKU01000005">
    <property type="protein sequence ID" value="MTV48712.1"/>
    <property type="molecule type" value="Genomic_DNA"/>
</dbReference>
<dbReference type="OrthoDB" id="467434at2"/>
<evidence type="ECO:0000313" key="4">
    <source>
        <dbReference type="EMBL" id="MTV48712.1"/>
    </source>
</evidence>
<dbReference type="Pfam" id="PF00395">
    <property type="entry name" value="SLH"/>
    <property type="match status" value="1"/>
</dbReference>
<dbReference type="InterPro" id="IPR001119">
    <property type="entry name" value="SLH_dom"/>
</dbReference>